<accession>Q9Z9U5</accession>
<proteinExistence type="predicted"/>
<dbReference type="GO" id="GO:0006355">
    <property type="term" value="P:regulation of DNA-templated transcription"/>
    <property type="evidence" value="ECO:0007669"/>
    <property type="project" value="InterPro"/>
</dbReference>
<reference evidence="5" key="1">
    <citation type="journal article" date="1999" name="Extremophiles">
        <title>Sequencing of three lambda clones from the genome of alkaliphilic Bacillus sp. strain C-125.</title>
        <authorList>
            <person name="Takami H."/>
            <person name="Nakasone K."/>
            <person name="Ogasawara N."/>
            <person name="Hirama C."/>
            <person name="Nakamura Y."/>
            <person name="Masui N."/>
            <person name="Fuji F."/>
            <person name="Takaki Y."/>
            <person name="Inoue A."/>
            <person name="Horikoshi K."/>
        </authorList>
    </citation>
    <scope>NUCLEOTIDE SEQUENCE</scope>
    <source>
        <strain evidence="5">C-125</strain>
    </source>
</reference>
<feature type="domain" description="PRD" evidence="4">
    <location>
        <begin position="287"/>
        <end position="394"/>
    </location>
</feature>
<dbReference type="InterPro" id="IPR036634">
    <property type="entry name" value="PRD_sf"/>
</dbReference>
<keyword evidence="2" id="KW-0808">Transferase</keyword>
<dbReference type="PROSITE" id="PS51372">
    <property type="entry name" value="PRD_2"/>
    <property type="match status" value="2"/>
</dbReference>
<organism evidence="5">
    <name type="scientific">Halalkalibacterium halodurans</name>
    <name type="common">Bacillus halodurans</name>
    <dbReference type="NCBI Taxonomy" id="86665"/>
    <lineage>
        <taxon>Bacteria</taxon>
        <taxon>Bacillati</taxon>
        <taxon>Bacillota</taxon>
        <taxon>Bacilli</taxon>
        <taxon>Bacillales</taxon>
        <taxon>Bacillaceae</taxon>
        <taxon>Halalkalibacterium (ex Joshi et al. 2022)</taxon>
    </lineage>
</organism>
<feature type="domain" description="PRD" evidence="4">
    <location>
        <begin position="183"/>
        <end position="283"/>
    </location>
</feature>
<keyword evidence="3" id="KW-0010">Activator</keyword>
<dbReference type="PANTHER" id="PTHR36203:SF1">
    <property type="entry name" value="ASCORBATE-SPECIFIC PTS SYSTEM EIIA COMPONENT"/>
    <property type="match status" value="1"/>
</dbReference>
<dbReference type="InterPro" id="IPR007737">
    <property type="entry name" value="Mga_HTH"/>
</dbReference>
<evidence type="ECO:0000259" key="4">
    <source>
        <dbReference type="PROSITE" id="PS51372"/>
    </source>
</evidence>
<dbReference type="InterPro" id="IPR011608">
    <property type="entry name" value="PRD"/>
</dbReference>
<name>Q9Z9U5_ALKHA</name>
<dbReference type="EMBL" id="AB011837">
    <property type="protein sequence ID" value="BAA75337.1"/>
    <property type="molecule type" value="Genomic_DNA"/>
</dbReference>
<evidence type="ECO:0000256" key="2">
    <source>
        <dbReference type="ARBA" id="ARBA00022777"/>
    </source>
</evidence>
<protein>
    <submittedName>
        <fullName evidence="5">YjdC protein</fullName>
    </submittedName>
</protein>
<dbReference type="AlphaFoldDB" id="Q9Z9U5"/>
<evidence type="ECO:0000256" key="1">
    <source>
        <dbReference type="ARBA" id="ARBA00022553"/>
    </source>
</evidence>
<dbReference type="InterPro" id="IPR051351">
    <property type="entry name" value="Ascorbate-PTS_EIIA_comp"/>
</dbReference>
<keyword evidence="1" id="KW-0597">Phosphoprotein</keyword>
<dbReference type="PANTHER" id="PTHR36203">
    <property type="entry name" value="ASCORBATE-SPECIFIC PTS SYSTEM EIIA COMPONENT"/>
    <property type="match status" value="1"/>
</dbReference>
<sequence length="444" mass="51543">MKLNERSQKIFKKILNNPDINSKQLKKAFHLTRRQLSYSLTKINEWLREHQLPEIERTRQGFFLVDQKVYSSVTGDVNNPPAPQPYLSKAEREDLLLLMLVSSDDLSLHHFTSELAVSQNTILSDLKTVKTFLAECDLTIRYSRKFGYYLHGNEFNIRRLIFHLTCKWLTMGDGASRIQRVAGITKEEVGELKRRIHTLEQKLNLTFTDENIQSMPYTLLLILKRIKLGRLINRFSIHYEELSDTKQYHATEELLSGFEEIPREERLFITLYLLTTNVYWSKTSAEGQVPNLLPALVDMLRLFEKRACIALQEKEQLLTKLLLHVNPAYYRIKYQLTEMSKTSTKISEEYKELHHLVKQSMEPLETLIGVEIPENESSYLTLLIGGWLTRQGDSIQKKTKAIVVCSKGVSISRFLLSELKELFPGFHLFGLLIVKGICHLSVKL</sequence>
<keyword evidence="2" id="KW-0418">Kinase</keyword>
<evidence type="ECO:0000256" key="3">
    <source>
        <dbReference type="ARBA" id="ARBA00023159"/>
    </source>
</evidence>
<evidence type="ECO:0000313" key="5">
    <source>
        <dbReference type="EMBL" id="BAA75337.1"/>
    </source>
</evidence>
<dbReference type="GO" id="GO:0016301">
    <property type="term" value="F:kinase activity"/>
    <property type="evidence" value="ECO:0007669"/>
    <property type="project" value="UniProtKB-KW"/>
</dbReference>
<dbReference type="Gene3D" id="1.10.1790.10">
    <property type="entry name" value="PRD domain"/>
    <property type="match status" value="1"/>
</dbReference>
<dbReference type="SUPFAM" id="SSF63520">
    <property type="entry name" value="PTS-regulatory domain, PRD"/>
    <property type="match status" value="2"/>
</dbReference>
<gene>
    <name evidence="5" type="primary">yjdC</name>
</gene>
<dbReference type="Pfam" id="PF05043">
    <property type="entry name" value="Mga"/>
    <property type="match status" value="1"/>
</dbReference>
<dbReference type="Pfam" id="PF00874">
    <property type="entry name" value="PRD"/>
    <property type="match status" value="2"/>
</dbReference>